<reference evidence="2" key="1">
    <citation type="submission" date="2016-11" db="UniProtKB">
        <authorList>
            <consortium name="WormBaseParasite"/>
        </authorList>
    </citation>
    <scope>IDENTIFICATION</scope>
</reference>
<dbReference type="OMA" id="SKITHSE"/>
<evidence type="ECO:0000313" key="2">
    <source>
        <dbReference type="WBParaSite" id="MhA1_Contig967.frz3.gene3"/>
    </source>
</evidence>
<dbReference type="PANTHER" id="PTHR37984:SF5">
    <property type="entry name" value="PROTEIN NYNRIN-LIKE"/>
    <property type="match status" value="1"/>
</dbReference>
<dbReference type="PANTHER" id="PTHR37984">
    <property type="entry name" value="PROTEIN CBG26694"/>
    <property type="match status" value="1"/>
</dbReference>
<dbReference type="InterPro" id="IPR043502">
    <property type="entry name" value="DNA/RNA_pol_sf"/>
</dbReference>
<sequence length="98" mass="11029">MKAHLHLKPGVKPVFLRPRPVPIGVKEAIEKELNRLSEMGAIKPIEFANWAAPILAIKKANGKTRVCMDYSTGLNNAIELDRHPLPKPSEIWAEDPWK</sequence>
<dbReference type="Gene3D" id="3.10.10.10">
    <property type="entry name" value="HIV Type 1 Reverse Transcriptase, subunit A, domain 1"/>
    <property type="match status" value="1"/>
</dbReference>
<organism evidence="1 2">
    <name type="scientific">Meloidogyne hapla</name>
    <name type="common">Root-knot nematode worm</name>
    <dbReference type="NCBI Taxonomy" id="6305"/>
    <lineage>
        <taxon>Eukaryota</taxon>
        <taxon>Metazoa</taxon>
        <taxon>Ecdysozoa</taxon>
        <taxon>Nematoda</taxon>
        <taxon>Chromadorea</taxon>
        <taxon>Rhabditida</taxon>
        <taxon>Tylenchina</taxon>
        <taxon>Tylenchomorpha</taxon>
        <taxon>Tylenchoidea</taxon>
        <taxon>Meloidogynidae</taxon>
        <taxon>Meloidogyninae</taxon>
        <taxon>Meloidogyne</taxon>
    </lineage>
</organism>
<dbReference type="AlphaFoldDB" id="A0A1I8C3J1"/>
<dbReference type="Proteomes" id="UP000095281">
    <property type="component" value="Unplaced"/>
</dbReference>
<proteinExistence type="predicted"/>
<keyword evidence="1" id="KW-1185">Reference proteome</keyword>
<protein>
    <submittedName>
        <fullName evidence="2">Reverse transcriptase domain-containing protein</fullName>
    </submittedName>
</protein>
<name>A0A1I8C3J1_MELHA</name>
<accession>A0A1I8C3J1</accession>
<evidence type="ECO:0000313" key="1">
    <source>
        <dbReference type="Proteomes" id="UP000095281"/>
    </source>
</evidence>
<dbReference type="WBParaSite" id="MhA1_Contig967.frz3.gene3">
    <property type="protein sequence ID" value="MhA1_Contig967.frz3.gene3"/>
    <property type="gene ID" value="MhA1_Contig967.frz3.gene3"/>
</dbReference>
<dbReference type="SUPFAM" id="SSF56672">
    <property type="entry name" value="DNA/RNA polymerases"/>
    <property type="match status" value="1"/>
</dbReference>
<dbReference type="InterPro" id="IPR050951">
    <property type="entry name" value="Retrovirus_Pol_polyprotein"/>
</dbReference>